<reference evidence="2" key="1">
    <citation type="submission" date="2019-10" db="EMBL/GenBank/DDBJ databases">
        <title>Complete Genome Sequence of Bradyrhizobium betae type strain PL7HG1T.</title>
        <authorList>
            <person name="Bromfield E.S.P."/>
            <person name="Cloutier S."/>
        </authorList>
    </citation>
    <scope>NUCLEOTIDE SEQUENCE [LARGE SCALE GENOMIC DNA]</scope>
    <source>
        <strain evidence="2">PL7HG1</strain>
    </source>
</reference>
<accession>A0A5P6NYG9</accession>
<name>A0A5P6NYG9_9BRAD</name>
<dbReference type="Proteomes" id="UP000325641">
    <property type="component" value="Chromosome"/>
</dbReference>
<dbReference type="RefSeq" id="WP_151642088.1">
    <property type="nucleotide sequence ID" value="NZ_CP044543.1"/>
</dbReference>
<dbReference type="EMBL" id="CP044543">
    <property type="protein sequence ID" value="QFI71177.1"/>
    <property type="molecule type" value="Genomic_DNA"/>
</dbReference>
<dbReference type="OrthoDB" id="978985at2"/>
<proteinExistence type="predicted"/>
<gene>
    <name evidence="1" type="ORF">F8237_01590</name>
</gene>
<protein>
    <submittedName>
        <fullName evidence="1">Uncharacterized protein</fullName>
    </submittedName>
</protein>
<dbReference type="KEGG" id="bbet:F8237_01590"/>
<sequence>MTSEICVMNRHSLVLAADSAATVSRWENGKKEERYFKGSNKIFQLSNSEPVGIMIYDSADLQRIPWEIIVKTFRSELASKSFQSVREYGLQFLSFIEQHRGLFPAAYLDELFIENVDQIMIRFLNMINEDDTVTSAAPDEGAVIEAKRVALENYLVITRTFPLVPPLTQEDFDAAKAKHLARLEVEAETNLNLFSNSAPLDKISLVELGLEALFRRPEIFLSQTGIVIAGYGTHDFFPSYVEFSCMGFVGGRLCAAEKGDHAITQRDSGFFKAFATTAMADTFTMGFGPDVFNLVRSHLRDVLRDFAGKLGANPQNLADLVDDAVSTHADKWTADVFERHGRPLRRVIGSLPTDELAELAETLVMLESLKEKVTSPSESVGGPIDVAIITKHEGFVWAKRKLYFDPKLNSRFFLRQQADHRRSVETANGPEQ</sequence>
<dbReference type="AlphaFoldDB" id="A0A5P6NYG9"/>
<evidence type="ECO:0000313" key="1">
    <source>
        <dbReference type="EMBL" id="QFI71177.1"/>
    </source>
</evidence>
<organism evidence="1 2">
    <name type="scientific">Bradyrhizobium betae</name>
    <dbReference type="NCBI Taxonomy" id="244734"/>
    <lineage>
        <taxon>Bacteria</taxon>
        <taxon>Pseudomonadati</taxon>
        <taxon>Pseudomonadota</taxon>
        <taxon>Alphaproteobacteria</taxon>
        <taxon>Hyphomicrobiales</taxon>
        <taxon>Nitrobacteraceae</taxon>
        <taxon>Bradyrhizobium</taxon>
    </lineage>
</organism>
<evidence type="ECO:0000313" key="2">
    <source>
        <dbReference type="Proteomes" id="UP000325641"/>
    </source>
</evidence>